<accession>A0ABY2NU48</accession>
<gene>
    <name evidence="2" type="ORF">EHQ95_00070</name>
</gene>
<sequence length="248" mass="29076">MRNAKPKSLKMNNNLTKKSQTIIENKNFLLLILRKISHFYAFATLVSFIFFNILKIYDITPSIFFICGMIISITILEFGYYVMIITATKTTAILLFYSRSLTIGFVASILSKSHNDPCFIYIQLSYFLMFATLYFIFKLLEINLQKYSIVKIIIPYILLSSIIIPMAINQYFVLHWVIVFVYSFPYLIIFSFYYKASLKFNKIGNENTPEDKMEILLATLFIIDSISFFRKTFLGKNPESTRNPYYIN</sequence>
<organism evidence="2 3">
    <name type="scientific">Leptospira vanthielii</name>
    <dbReference type="NCBI Taxonomy" id="293085"/>
    <lineage>
        <taxon>Bacteria</taxon>
        <taxon>Pseudomonadati</taxon>
        <taxon>Spirochaetota</taxon>
        <taxon>Spirochaetia</taxon>
        <taxon>Leptospirales</taxon>
        <taxon>Leptospiraceae</taxon>
        <taxon>Leptospira</taxon>
    </lineage>
</organism>
<name>A0ABY2NU48_9LEPT</name>
<dbReference type="Proteomes" id="UP000298112">
    <property type="component" value="Unassembled WGS sequence"/>
</dbReference>
<proteinExistence type="predicted"/>
<dbReference type="EMBL" id="RQHF01000003">
    <property type="protein sequence ID" value="TGM61798.1"/>
    <property type="molecule type" value="Genomic_DNA"/>
</dbReference>
<evidence type="ECO:0000256" key="1">
    <source>
        <dbReference type="SAM" id="Phobius"/>
    </source>
</evidence>
<evidence type="ECO:0000313" key="3">
    <source>
        <dbReference type="Proteomes" id="UP000298112"/>
    </source>
</evidence>
<reference evidence="3" key="1">
    <citation type="journal article" date="2019" name="PLoS Negl. Trop. Dis.">
        <title>Revisiting the worldwide diversity of Leptospira species in the environment.</title>
        <authorList>
            <person name="Vincent A.T."/>
            <person name="Schiettekatte O."/>
            <person name="Bourhy P."/>
            <person name="Veyrier F.J."/>
            <person name="Picardeau M."/>
        </authorList>
    </citation>
    <scope>NUCLEOTIDE SEQUENCE [LARGE SCALE GENOMIC DNA]</scope>
    <source>
        <strain evidence="3">201601955</strain>
    </source>
</reference>
<protein>
    <submittedName>
        <fullName evidence="2">Uncharacterized protein</fullName>
    </submittedName>
</protein>
<feature type="transmembrane region" description="Helical" evidence="1">
    <location>
        <begin position="63"/>
        <end position="82"/>
    </location>
</feature>
<keyword evidence="3" id="KW-1185">Reference proteome</keyword>
<keyword evidence="1" id="KW-0472">Membrane</keyword>
<feature type="transmembrane region" description="Helical" evidence="1">
    <location>
        <begin position="94"/>
        <end position="113"/>
    </location>
</feature>
<keyword evidence="1" id="KW-0812">Transmembrane</keyword>
<feature type="transmembrane region" description="Helical" evidence="1">
    <location>
        <begin position="149"/>
        <end position="168"/>
    </location>
</feature>
<feature type="transmembrane region" description="Helical" evidence="1">
    <location>
        <begin position="39"/>
        <end position="57"/>
    </location>
</feature>
<comment type="caution">
    <text evidence="2">The sequence shown here is derived from an EMBL/GenBank/DDBJ whole genome shotgun (WGS) entry which is preliminary data.</text>
</comment>
<feature type="transmembrane region" description="Helical" evidence="1">
    <location>
        <begin position="174"/>
        <end position="194"/>
    </location>
</feature>
<evidence type="ECO:0000313" key="2">
    <source>
        <dbReference type="EMBL" id="TGM61798.1"/>
    </source>
</evidence>
<keyword evidence="1" id="KW-1133">Transmembrane helix</keyword>
<feature type="transmembrane region" description="Helical" evidence="1">
    <location>
        <begin position="119"/>
        <end position="137"/>
    </location>
</feature>